<dbReference type="EMBL" id="RAQQ01000031">
    <property type="protein sequence ID" value="RKF23873.1"/>
    <property type="molecule type" value="Genomic_DNA"/>
</dbReference>
<comment type="caution">
    <text evidence="2">The sequence shown here is derived from an EMBL/GenBank/DDBJ whole genome shotgun (WGS) entry which is preliminary data.</text>
</comment>
<evidence type="ECO:0000256" key="1">
    <source>
        <dbReference type="SAM" id="MobiDB-lite"/>
    </source>
</evidence>
<evidence type="ECO:0000313" key="2">
    <source>
        <dbReference type="EMBL" id="RKF23873.1"/>
    </source>
</evidence>
<feature type="compositionally biased region" description="Polar residues" evidence="1">
    <location>
        <begin position="23"/>
        <end position="38"/>
    </location>
</feature>
<dbReference type="OrthoDB" id="3388175at2"/>
<reference evidence="2 3" key="1">
    <citation type="journal article" date="2018" name="Int. J. Syst. Evol. Microbiol.">
        <title>Micromonospora globbae sp. nov., an endophytic actinomycete isolated from roots of Globba winitii C. H. Wright.</title>
        <authorList>
            <person name="Kuncharoen N."/>
            <person name="Pittayakhajonwut P."/>
            <person name="Tanasupawat S."/>
        </authorList>
    </citation>
    <scope>NUCLEOTIDE SEQUENCE [LARGE SCALE GENOMIC DNA]</scope>
    <source>
        <strain evidence="2 3">WPS1-2</strain>
    </source>
</reference>
<accession>A0A420ETB0</accession>
<evidence type="ECO:0000313" key="3">
    <source>
        <dbReference type="Proteomes" id="UP000285744"/>
    </source>
</evidence>
<dbReference type="Proteomes" id="UP000285744">
    <property type="component" value="Unassembled WGS sequence"/>
</dbReference>
<gene>
    <name evidence="2" type="ORF">D7I43_29150</name>
</gene>
<name>A0A420ETB0_9ACTN</name>
<organism evidence="2 3">
    <name type="scientific">Micromonospora globbae</name>
    <dbReference type="NCBI Taxonomy" id="1894969"/>
    <lineage>
        <taxon>Bacteria</taxon>
        <taxon>Bacillati</taxon>
        <taxon>Actinomycetota</taxon>
        <taxon>Actinomycetes</taxon>
        <taxon>Micromonosporales</taxon>
        <taxon>Micromonosporaceae</taxon>
        <taxon>Micromonospora</taxon>
    </lineage>
</organism>
<dbReference type="AlphaFoldDB" id="A0A420ETB0"/>
<proteinExistence type="predicted"/>
<protein>
    <submittedName>
        <fullName evidence="2">Uncharacterized protein</fullName>
    </submittedName>
</protein>
<feature type="region of interest" description="Disordered" evidence="1">
    <location>
        <begin position="1"/>
        <end position="42"/>
    </location>
</feature>
<feature type="compositionally biased region" description="Basic and acidic residues" evidence="1">
    <location>
        <begin position="1"/>
        <end position="20"/>
    </location>
</feature>
<sequence>MATAPHHDENTVRSYPDDPHPGTATNCGGAKTTSTGGKETTVPMRIARVDTIPMTADDLDNAAEALSVLLNHFWREHPNLAA</sequence>